<feature type="signal peptide" evidence="1">
    <location>
        <begin position="1"/>
        <end position="19"/>
    </location>
</feature>
<proteinExistence type="predicted"/>
<dbReference type="EMBL" id="JPKZ01002141">
    <property type="protein sequence ID" value="KHN78254.1"/>
    <property type="molecule type" value="Genomic_DNA"/>
</dbReference>
<evidence type="ECO:0000313" key="3">
    <source>
        <dbReference type="Proteomes" id="UP000031036"/>
    </source>
</evidence>
<name>A0A0B2V9V6_TOXCA</name>
<protein>
    <submittedName>
        <fullName evidence="2">Uncharacterized protein</fullName>
    </submittedName>
</protein>
<evidence type="ECO:0000256" key="1">
    <source>
        <dbReference type="SAM" id="SignalP"/>
    </source>
</evidence>
<dbReference type="Proteomes" id="UP000031036">
    <property type="component" value="Unassembled WGS sequence"/>
</dbReference>
<accession>A0A0B2V9V6</accession>
<gene>
    <name evidence="2" type="ORF">Tcan_04752</name>
</gene>
<comment type="caution">
    <text evidence="2">The sequence shown here is derived from an EMBL/GenBank/DDBJ whole genome shotgun (WGS) entry which is preliminary data.</text>
</comment>
<organism evidence="2 3">
    <name type="scientific">Toxocara canis</name>
    <name type="common">Canine roundworm</name>
    <dbReference type="NCBI Taxonomy" id="6265"/>
    <lineage>
        <taxon>Eukaryota</taxon>
        <taxon>Metazoa</taxon>
        <taxon>Ecdysozoa</taxon>
        <taxon>Nematoda</taxon>
        <taxon>Chromadorea</taxon>
        <taxon>Rhabditida</taxon>
        <taxon>Spirurina</taxon>
        <taxon>Ascaridomorpha</taxon>
        <taxon>Ascaridoidea</taxon>
        <taxon>Toxocaridae</taxon>
        <taxon>Toxocara</taxon>
    </lineage>
</organism>
<keyword evidence="1" id="KW-0732">Signal</keyword>
<dbReference type="AlphaFoldDB" id="A0A0B2V9V6"/>
<reference evidence="2 3" key="1">
    <citation type="submission" date="2014-11" db="EMBL/GenBank/DDBJ databases">
        <title>Genetic blueprint of the zoonotic pathogen Toxocara canis.</title>
        <authorList>
            <person name="Zhu X.-Q."/>
            <person name="Korhonen P.K."/>
            <person name="Cai H."/>
            <person name="Young N.D."/>
            <person name="Nejsum P."/>
            <person name="von Samson-Himmelstjerna G."/>
            <person name="Boag P.R."/>
            <person name="Tan P."/>
            <person name="Li Q."/>
            <person name="Min J."/>
            <person name="Yang Y."/>
            <person name="Wang X."/>
            <person name="Fang X."/>
            <person name="Hall R.S."/>
            <person name="Hofmann A."/>
            <person name="Sternberg P.W."/>
            <person name="Jex A.R."/>
            <person name="Gasser R.B."/>
        </authorList>
    </citation>
    <scope>NUCLEOTIDE SEQUENCE [LARGE SCALE GENOMIC DNA]</scope>
    <source>
        <strain evidence="2">PN_DK_2014</strain>
    </source>
</reference>
<keyword evidence="3" id="KW-1185">Reference proteome</keyword>
<feature type="chain" id="PRO_5002096009" evidence="1">
    <location>
        <begin position="20"/>
        <end position="132"/>
    </location>
</feature>
<evidence type="ECO:0000313" key="2">
    <source>
        <dbReference type="EMBL" id="KHN78254.1"/>
    </source>
</evidence>
<sequence>MRLVKVFVGVILFVGTERATYIFSPSRETECNKHRITFVWGYLSKGASGKLQFRLSEDNLIATVNGSEFYDRLDMIAFCHKEYEAIVIAVKQVYTDGVSVLFEIILAEWVQMSFFYLALGKPNFEATATTPG</sequence>